<dbReference type="InterPro" id="IPR020941">
    <property type="entry name" value="SUFU-like_domain"/>
</dbReference>
<sequence>MHADEYKKRFEPESSPGWDAIDLCLRERYGEQTPKHFANPVPFALGGENPLQGVSIYDYPAEPAHLHFVTYGLSELFYNEEAAGGEFSGFGFELTLRLEKPTSEGEVPYWAMNLLQNIAKYVFSSKRWFEPGHFMPANGPICLGSSTLVTALVMVEDPELGTISTPHGQLQFVQAFGVTQQEYEAIRDGKLDCSGFIEHEKQTNPLFITRLGRAES</sequence>
<dbReference type="Pfam" id="PF05076">
    <property type="entry name" value="SUFU"/>
    <property type="match status" value="1"/>
</dbReference>
<evidence type="ECO:0000313" key="3">
    <source>
        <dbReference type="Proteomes" id="UP001431449"/>
    </source>
</evidence>
<accession>A0ABT0GM43</accession>
<protein>
    <submittedName>
        <fullName evidence="2">Suppressor of fused domain protein</fullName>
    </submittedName>
</protein>
<dbReference type="PANTHER" id="PTHR10928">
    <property type="entry name" value="SUPPRESSOR OF FUSED"/>
    <property type="match status" value="1"/>
</dbReference>
<comment type="caution">
    <text evidence="2">The sequence shown here is derived from an EMBL/GenBank/DDBJ whole genome shotgun (WGS) entry which is preliminary data.</text>
</comment>
<dbReference type="InterPro" id="IPR007768">
    <property type="entry name" value="Suppressor_of_fused"/>
</dbReference>
<reference evidence="2" key="1">
    <citation type="submission" date="2022-04" db="EMBL/GenBank/DDBJ databases">
        <title>Lysobacter sp. CAU 1642 isolated from sea sand.</title>
        <authorList>
            <person name="Kim W."/>
        </authorList>
    </citation>
    <scope>NUCLEOTIDE SEQUENCE</scope>
    <source>
        <strain evidence="2">CAU 1642</strain>
    </source>
</reference>
<proteinExistence type="predicted"/>
<dbReference type="PANTHER" id="PTHR10928:SF2">
    <property type="entry name" value="SUPPRESSOR OF FUSED HOMOLOG"/>
    <property type="match status" value="1"/>
</dbReference>
<keyword evidence="3" id="KW-1185">Reference proteome</keyword>
<dbReference type="InterPro" id="IPR037181">
    <property type="entry name" value="SUFU_N"/>
</dbReference>
<feature type="domain" description="Suppressor of fused-like" evidence="1">
    <location>
        <begin position="47"/>
        <end position="213"/>
    </location>
</feature>
<evidence type="ECO:0000259" key="1">
    <source>
        <dbReference type="Pfam" id="PF05076"/>
    </source>
</evidence>
<dbReference type="Proteomes" id="UP001431449">
    <property type="component" value="Unassembled WGS sequence"/>
</dbReference>
<evidence type="ECO:0000313" key="2">
    <source>
        <dbReference type="EMBL" id="MCK7595610.1"/>
    </source>
</evidence>
<organism evidence="2 3">
    <name type="scientific">Pseudomarimonas salicorniae</name>
    <dbReference type="NCBI Taxonomy" id="2933270"/>
    <lineage>
        <taxon>Bacteria</taxon>
        <taxon>Pseudomonadati</taxon>
        <taxon>Pseudomonadota</taxon>
        <taxon>Gammaproteobacteria</taxon>
        <taxon>Lysobacterales</taxon>
        <taxon>Lysobacteraceae</taxon>
        <taxon>Pseudomarimonas</taxon>
    </lineage>
</organism>
<dbReference type="SUPFAM" id="SSF103359">
    <property type="entry name" value="Suppressor of Fused, N-terminal domain"/>
    <property type="match status" value="1"/>
</dbReference>
<dbReference type="EMBL" id="JALNMH010000025">
    <property type="protein sequence ID" value="MCK7595610.1"/>
    <property type="molecule type" value="Genomic_DNA"/>
</dbReference>
<gene>
    <name evidence="2" type="ORF">M0G41_18335</name>
</gene>
<dbReference type="RefSeq" id="WP_248211676.1">
    <property type="nucleotide sequence ID" value="NZ_JALNMH010000025.1"/>
</dbReference>
<name>A0ABT0GM43_9GAMM</name>